<evidence type="ECO:0000313" key="2">
    <source>
        <dbReference type="EMBL" id="KEY65948.1"/>
    </source>
</evidence>
<dbReference type="EMBL" id="KL648678">
    <property type="protein sequence ID" value="KEY65948.1"/>
    <property type="molecule type" value="Genomic_DNA"/>
</dbReference>
<accession>A0A084AKW9</accession>
<protein>
    <submittedName>
        <fullName evidence="2">Uncharacterized protein</fullName>
    </submittedName>
</protein>
<sequence>MPCHALPSPAQSSQETAGPAAARRGLIHARLVLLESRHKGCWETESPSNTRTGSMSITWLAWPGVGEGMPVSSHAPADRSAHPPPVNLRRLAPSNQQAPHQPLTARSLSTAQLPAPTAQSPKARAHVAWTNSHQGPIGIGIGIGIGDTSGMLLHTTRVLAARFSVAAGLAVHGHRRSVPRSVFPTIRWSPPLGCE</sequence>
<feature type="region of interest" description="Disordered" evidence="1">
    <location>
        <begin position="1"/>
        <end position="21"/>
    </location>
</feature>
<dbReference type="Proteomes" id="UP000028045">
    <property type="component" value="Unassembled WGS sequence"/>
</dbReference>
<gene>
    <name evidence="2" type="ORF">S7711_11186</name>
</gene>
<keyword evidence="3" id="KW-1185">Reference proteome</keyword>
<evidence type="ECO:0000256" key="1">
    <source>
        <dbReference type="SAM" id="MobiDB-lite"/>
    </source>
</evidence>
<feature type="region of interest" description="Disordered" evidence="1">
    <location>
        <begin position="70"/>
        <end position="103"/>
    </location>
</feature>
<feature type="compositionally biased region" description="Polar residues" evidence="1">
    <location>
        <begin position="93"/>
        <end position="103"/>
    </location>
</feature>
<dbReference type="AlphaFoldDB" id="A0A084AKW9"/>
<organism evidence="2 3">
    <name type="scientific">Stachybotrys chartarum (strain CBS 109288 / IBT 7711)</name>
    <name type="common">Toxic black mold</name>
    <name type="synonym">Stilbospora chartarum</name>
    <dbReference type="NCBI Taxonomy" id="1280523"/>
    <lineage>
        <taxon>Eukaryota</taxon>
        <taxon>Fungi</taxon>
        <taxon>Dikarya</taxon>
        <taxon>Ascomycota</taxon>
        <taxon>Pezizomycotina</taxon>
        <taxon>Sordariomycetes</taxon>
        <taxon>Hypocreomycetidae</taxon>
        <taxon>Hypocreales</taxon>
        <taxon>Stachybotryaceae</taxon>
        <taxon>Stachybotrys</taxon>
    </lineage>
</organism>
<reference evidence="2 3" key="1">
    <citation type="journal article" date="2014" name="BMC Genomics">
        <title>Comparative genome sequencing reveals chemotype-specific gene clusters in the toxigenic black mold Stachybotrys.</title>
        <authorList>
            <person name="Semeiks J."/>
            <person name="Borek D."/>
            <person name="Otwinowski Z."/>
            <person name="Grishin N.V."/>
        </authorList>
    </citation>
    <scope>NUCLEOTIDE SEQUENCE [LARGE SCALE GENOMIC DNA]</scope>
    <source>
        <strain evidence="3">CBS 109288 / IBT 7711</strain>
    </source>
</reference>
<evidence type="ECO:0000313" key="3">
    <source>
        <dbReference type="Proteomes" id="UP000028045"/>
    </source>
</evidence>
<name>A0A084AKW9_STACB</name>
<dbReference type="HOGENOM" id="CLU_1397157_0_0_1"/>
<proteinExistence type="predicted"/>